<evidence type="ECO:0008006" key="7">
    <source>
        <dbReference type="Google" id="ProtNLM"/>
    </source>
</evidence>
<evidence type="ECO:0000313" key="6">
    <source>
        <dbReference type="Proteomes" id="UP001185028"/>
    </source>
</evidence>
<dbReference type="PANTHER" id="PTHR46957:SF3">
    <property type="entry name" value="CYTOKINE RECEPTOR"/>
    <property type="match status" value="1"/>
</dbReference>
<feature type="chain" id="PRO_5045488581" description="S-layer protein" evidence="2">
    <location>
        <begin position="32"/>
        <end position="1595"/>
    </location>
</feature>
<evidence type="ECO:0000313" key="5">
    <source>
        <dbReference type="EMBL" id="MDR6243670.1"/>
    </source>
</evidence>
<dbReference type="Gene3D" id="2.60.40.10">
    <property type="entry name" value="Immunoglobulins"/>
    <property type="match status" value="4"/>
</dbReference>
<dbReference type="InterPro" id="IPR003961">
    <property type="entry name" value="FN3_dom"/>
</dbReference>
<dbReference type="CDD" id="cd00063">
    <property type="entry name" value="FN3"/>
    <property type="match status" value="4"/>
</dbReference>
<feature type="domain" description="SLH" evidence="4">
    <location>
        <begin position="1534"/>
        <end position="1595"/>
    </location>
</feature>
<gene>
    <name evidence="5" type="ORF">JOC58_001563</name>
</gene>
<feature type="domain" description="Fibronectin type-III" evidence="3">
    <location>
        <begin position="1000"/>
        <end position="1080"/>
    </location>
</feature>
<name>A0ABU1IWP4_9BACL</name>
<reference evidence="5 6" key="1">
    <citation type="submission" date="2023-07" db="EMBL/GenBank/DDBJ databases">
        <title>Genomic Encyclopedia of Type Strains, Phase IV (KMG-IV): sequencing the most valuable type-strain genomes for metagenomic binning, comparative biology and taxonomic classification.</title>
        <authorList>
            <person name="Goeker M."/>
        </authorList>
    </citation>
    <scope>NUCLEOTIDE SEQUENCE [LARGE SCALE GENOMIC DNA]</scope>
    <source>
        <strain evidence="5 6">DSM 22170</strain>
    </source>
</reference>
<organism evidence="5 6">
    <name type="scientific">Paenibacillus hunanensis</name>
    <dbReference type="NCBI Taxonomy" id="539262"/>
    <lineage>
        <taxon>Bacteria</taxon>
        <taxon>Bacillati</taxon>
        <taxon>Bacillota</taxon>
        <taxon>Bacilli</taxon>
        <taxon>Bacillales</taxon>
        <taxon>Paenibacillaceae</taxon>
        <taxon>Paenibacillus</taxon>
    </lineage>
</organism>
<sequence>MKHMIHKMIATTLSISMISGLLPLSSALAAAAPQFTATYRTGDHVKLEWSATMADADVITQSGFENQSEFDVKAGGSGTAGGQSQTSEDKFSGNYSLKVADTLGKGNAYWYPSTSADSSRVYLGRKYGIPRGTPLSITFKAKALGTNGWIQPFMAGGPGKSTYPLNHFPQYYPDIKAPIHFTAPVRAGDTSFTVDRIDELNKEFLRRQSQNSLMTLADRSSTNYGIGATYIQRVDVANKRVYLYPNLPFRSSFAAGDDVVSMYWEDNAFIGRSLIANEGWKTYSTNVIVSTDTDMEYETRGMDAIFDTVAPGTVYLDEFKFGYAQLVELYRDGQSLYKGYLSDYEDTGAVDRAAPQAPEHIAATPNKQTRQLELSWNMVSDIGTTYSYQLKGYPRNESATVLSTAQTITVTSGIKGYSVVVDTNPTTQPSGQVTTTANRWSTAMPSIRSYVHIAAVDQQGNVSPAVHIPIVDEDLPTLTVTPSVSDWTTGNVELRAVADDATTWVRQVSTPDRIVSGSAASFTATANGSYTFSAEDSFGNSTQTTYTVSNIDRQAPEISFTPGRREWSAEPAEVKVNISDTQSGIDPDRIRYSWSQNKNIDNEEREWHTSSLSSFTVPITEEGEWYLTVQASDRMGNNVTMSTDHIRLQQMPTTPLLNGRTLSSKQIELEWQQPAMGWTDGLRYELVNETTGQRQELEYPTASYIESELTPGTRQSYRIRALNHTGASNWSEPTVLYTRPDLPEQVSVSLQGKDFTRAQVNIQPVASADAYHITFTDRTTGTITAQQTVTGTTYTSVGPLAPNTLYDVAVTAVNAGGEGMAKHASYLSLPAAPFGFDRVAAYEHEIDLKWTTVTGAVYADLQRNGQSVSNNTYLSGELEQYRDVELPSGTLFNYELALANTTGFGYFTYLPGIWTLPGRVEALHSSEASDTSQTLQWQPTRGATGYRLYVDGRYSDTVTDTTYTYRELDPGKVYTYTVEAINASGTGTAAILTATTRPAIPDGIRITDQTEHGFNVHMEPVRGANSYRLQLNQQTYHSSNGTFAITGLQAGNAYRFHVQAGNDAGYSKAVSLQTITLPPAVEGARVKSNEPGQIVLDWQPVQGASYYEISDMTGKLQGIVSQSGYHVKLQPGEWGRTTITPVNDSGRGQAITVDYRAIPDAGDILPEQLVKIGQRGVEDVLIHWDTIPGADEYHLYAPDGSKVATVSGSTYALLTGLDSATRYTNYTLRAVNNGGESRSYPVPAFVTRPDPSFNLSTSDSRHRATITLTAKDGAEQYAISSATGKLLFKGKQRQWEIQSLRADTNYTFLVWSENEAGDRSAPVSVRIHTSRDGQIPGQLGLVSPHNAGSLTSDDSNVDNKADVVVDMYKQNADTEPAETTGTIDFAEDAPIRSDFTDTRNHFAQFEIDQLAALGILKGKTPTTFAPELGVTRSEFMSMLVRLVYSADQMKAEAHNEVAPLPFRDVHAQDWYVPELAIAHANGWISGVSKTQFAPDQIITREQAAKILAHALQTVGASGEVETALSSVIPATIVANDYTDSEHIADWAIIPVQQLTAAHLLQGYPTGTFQPRKSLNRAEAALMLYRSMNGLLHSRS</sequence>
<feature type="signal peptide" evidence="2">
    <location>
        <begin position="1"/>
        <end position="31"/>
    </location>
</feature>
<dbReference type="PROSITE" id="PS51272">
    <property type="entry name" value="SLH"/>
    <property type="match status" value="3"/>
</dbReference>
<evidence type="ECO:0000256" key="1">
    <source>
        <dbReference type="SAM" id="MobiDB-lite"/>
    </source>
</evidence>
<comment type="caution">
    <text evidence="5">The sequence shown here is derived from an EMBL/GenBank/DDBJ whole genome shotgun (WGS) entry which is preliminary data.</text>
</comment>
<dbReference type="InterPro" id="IPR050713">
    <property type="entry name" value="RTP_Phos/Ushers"/>
</dbReference>
<dbReference type="PROSITE" id="PS50853">
    <property type="entry name" value="FN3"/>
    <property type="match status" value="4"/>
</dbReference>
<feature type="domain" description="Fibronectin type-III" evidence="3">
    <location>
        <begin position="742"/>
        <end position="832"/>
    </location>
</feature>
<keyword evidence="6" id="KW-1185">Reference proteome</keyword>
<accession>A0ABU1IWP4</accession>
<evidence type="ECO:0000259" key="3">
    <source>
        <dbReference type="PROSITE" id="PS50853"/>
    </source>
</evidence>
<feature type="domain" description="SLH" evidence="4">
    <location>
        <begin position="1390"/>
        <end position="1453"/>
    </location>
</feature>
<dbReference type="Proteomes" id="UP001185028">
    <property type="component" value="Unassembled WGS sequence"/>
</dbReference>
<dbReference type="InterPro" id="IPR001119">
    <property type="entry name" value="SLH_dom"/>
</dbReference>
<feature type="domain" description="Fibronectin type-III" evidence="3">
    <location>
        <begin position="919"/>
        <end position="999"/>
    </location>
</feature>
<dbReference type="EMBL" id="JAVDQH010000005">
    <property type="protein sequence ID" value="MDR6243670.1"/>
    <property type="molecule type" value="Genomic_DNA"/>
</dbReference>
<evidence type="ECO:0000256" key="2">
    <source>
        <dbReference type="SAM" id="SignalP"/>
    </source>
</evidence>
<dbReference type="SUPFAM" id="SSF49265">
    <property type="entry name" value="Fibronectin type III"/>
    <property type="match status" value="3"/>
</dbReference>
<dbReference type="Pfam" id="PF00395">
    <property type="entry name" value="SLH"/>
    <property type="match status" value="3"/>
</dbReference>
<evidence type="ECO:0000259" key="4">
    <source>
        <dbReference type="PROSITE" id="PS51272"/>
    </source>
</evidence>
<proteinExistence type="predicted"/>
<feature type="domain" description="SLH" evidence="4">
    <location>
        <begin position="1458"/>
        <end position="1521"/>
    </location>
</feature>
<keyword evidence="2" id="KW-0732">Signal</keyword>
<dbReference type="InterPro" id="IPR013783">
    <property type="entry name" value="Ig-like_fold"/>
</dbReference>
<feature type="region of interest" description="Disordered" evidence="1">
    <location>
        <begin position="70"/>
        <end position="89"/>
    </location>
</feature>
<feature type="domain" description="Fibronectin type-III" evidence="3">
    <location>
        <begin position="651"/>
        <end position="741"/>
    </location>
</feature>
<dbReference type="PANTHER" id="PTHR46957">
    <property type="entry name" value="CYTOKINE RECEPTOR"/>
    <property type="match status" value="1"/>
</dbReference>
<dbReference type="SMART" id="SM00060">
    <property type="entry name" value="FN3"/>
    <property type="match status" value="9"/>
</dbReference>
<dbReference type="Pfam" id="PF00041">
    <property type="entry name" value="fn3"/>
    <property type="match status" value="1"/>
</dbReference>
<protein>
    <recommendedName>
        <fullName evidence="7">S-layer protein</fullName>
    </recommendedName>
</protein>
<dbReference type="InterPro" id="IPR036116">
    <property type="entry name" value="FN3_sf"/>
</dbReference>